<feature type="chain" id="PRO_5042033044" evidence="2">
    <location>
        <begin position="26"/>
        <end position="160"/>
    </location>
</feature>
<comment type="caution">
    <text evidence="3">The sequence shown here is derived from an EMBL/GenBank/DDBJ whole genome shotgun (WGS) entry which is preliminary data.</text>
</comment>
<keyword evidence="2" id="KW-0732">Signal</keyword>
<organism evidence="3 4">
    <name type="scientific">Phascolomyces articulosus</name>
    <dbReference type="NCBI Taxonomy" id="60185"/>
    <lineage>
        <taxon>Eukaryota</taxon>
        <taxon>Fungi</taxon>
        <taxon>Fungi incertae sedis</taxon>
        <taxon>Mucoromycota</taxon>
        <taxon>Mucoromycotina</taxon>
        <taxon>Mucoromycetes</taxon>
        <taxon>Mucorales</taxon>
        <taxon>Lichtheimiaceae</taxon>
        <taxon>Phascolomyces</taxon>
    </lineage>
</organism>
<reference evidence="3" key="2">
    <citation type="submission" date="2023-02" db="EMBL/GenBank/DDBJ databases">
        <authorList>
            <consortium name="DOE Joint Genome Institute"/>
            <person name="Mondo S.J."/>
            <person name="Chang Y."/>
            <person name="Wang Y."/>
            <person name="Ahrendt S."/>
            <person name="Andreopoulos W."/>
            <person name="Barry K."/>
            <person name="Beard J."/>
            <person name="Benny G.L."/>
            <person name="Blankenship S."/>
            <person name="Bonito G."/>
            <person name="Cuomo C."/>
            <person name="Desiro A."/>
            <person name="Gervers K.A."/>
            <person name="Hundley H."/>
            <person name="Kuo A."/>
            <person name="LaButti K."/>
            <person name="Lang B.F."/>
            <person name="Lipzen A."/>
            <person name="O'Donnell K."/>
            <person name="Pangilinan J."/>
            <person name="Reynolds N."/>
            <person name="Sandor L."/>
            <person name="Smith M.W."/>
            <person name="Tsang A."/>
            <person name="Grigoriev I.V."/>
            <person name="Stajich J.E."/>
            <person name="Spatafora J.W."/>
        </authorList>
    </citation>
    <scope>NUCLEOTIDE SEQUENCE</scope>
    <source>
        <strain evidence="3">RSA 2281</strain>
    </source>
</reference>
<dbReference type="Proteomes" id="UP001209540">
    <property type="component" value="Unassembled WGS sequence"/>
</dbReference>
<feature type="compositionally biased region" description="Low complexity" evidence="1">
    <location>
        <begin position="120"/>
        <end position="129"/>
    </location>
</feature>
<feature type="region of interest" description="Disordered" evidence="1">
    <location>
        <begin position="120"/>
        <end position="142"/>
    </location>
</feature>
<evidence type="ECO:0000313" key="4">
    <source>
        <dbReference type="Proteomes" id="UP001209540"/>
    </source>
</evidence>
<name>A0AAD5PDB4_9FUNG</name>
<evidence type="ECO:0000256" key="1">
    <source>
        <dbReference type="SAM" id="MobiDB-lite"/>
    </source>
</evidence>
<feature type="signal peptide" evidence="2">
    <location>
        <begin position="1"/>
        <end position="25"/>
    </location>
</feature>
<dbReference type="EMBL" id="JAIXMP010000015">
    <property type="protein sequence ID" value="KAI9261686.1"/>
    <property type="molecule type" value="Genomic_DNA"/>
</dbReference>
<accession>A0AAD5PDB4</accession>
<proteinExistence type="predicted"/>
<sequence length="160" mass="18586">MGNKSKRTFWLLSLIFLTWKPYLHHNKEEQTDQEEDMAATNELDTNINPNLINKKQDTMIQVQQGGYRIGPQEAAMDMSTSQLRNNNGLPTYTPIPHDTRSNQVLCQNRESAMAAGQMETQQYEYQQQPAEPPPSPYVTTQHQQWESCYFNSKHKRHDGE</sequence>
<gene>
    <name evidence="3" type="ORF">BDA99DRAFT_538071</name>
</gene>
<evidence type="ECO:0000256" key="2">
    <source>
        <dbReference type="SAM" id="SignalP"/>
    </source>
</evidence>
<protein>
    <submittedName>
        <fullName evidence="3">Uncharacterized protein</fullName>
    </submittedName>
</protein>
<reference evidence="3" key="1">
    <citation type="journal article" date="2022" name="IScience">
        <title>Evolution of zygomycete secretomes and the origins of terrestrial fungal ecologies.</title>
        <authorList>
            <person name="Chang Y."/>
            <person name="Wang Y."/>
            <person name="Mondo S."/>
            <person name="Ahrendt S."/>
            <person name="Andreopoulos W."/>
            <person name="Barry K."/>
            <person name="Beard J."/>
            <person name="Benny G.L."/>
            <person name="Blankenship S."/>
            <person name="Bonito G."/>
            <person name="Cuomo C."/>
            <person name="Desiro A."/>
            <person name="Gervers K.A."/>
            <person name="Hundley H."/>
            <person name="Kuo A."/>
            <person name="LaButti K."/>
            <person name="Lang B.F."/>
            <person name="Lipzen A."/>
            <person name="O'Donnell K."/>
            <person name="Pangilinan J."/>
            <person name="Reynolds N."/>
            <person name="Sandor L."/>
            <person name="Smith M.E."/>
            <person name="Tsang A."/>
            <person name="Grigoriev I.V."/>
            <person name="Stajich J.E."/>
            <person name="Spatafora J.W."/>
        </authorList>
    </citation>
    <scope>NUCLEOTIDE SEQUENCE</scope>
    <source>
        <strain evidence="3">RSA 2281</strain>
    </source>
</reference>
<dbReference type="AlphaFoldDB" id="A0AAD5PDB4"/>
<evidence type="ECO:0000313" key="3">
    <source>
        <dbReference type="EMBL" id="KAI9261686.1"/>
    </source>
</evidence>
<keyword evidence="4" id="KW-1185">Reference proteome</keyword>